<evidence type="ECO:0000259" key="8">
    <source>
        <dbReference type="Pfam" id="PF02706"/>
    </source>
</evidence>
<keyword evidence="4 7" id="KW-1133">Transmembrane helix</keyword>
<evidence type="ECO:0000313" key="10">
    <source>
        <dbReference type="Proteomes" id="UP000270342"/>
    </source>
</evidence>
<protein>
    <recommendedName>
        <fullName evidence="8">Polysaccharide chain length determinant N-terminal domain-containing protein</fullName>
    </recommendedName>
</protein>
<evidence type="ECO:0000256" key="1">
    <source>
        <dbReference type="ARBA" id="ARBA00004651"/>
    </source>
</evidence>
<dbReference type="Proteomes" id="UP000270342">
    <property type="component" value="Unassembled WGS sequence"/>
</dbReference>
<dbReference type="AlphaFoldDB" id="A0A494XZI6"/>
<evidence type="ECO:0000256" key="3">
    <source>
        <dbReference type="ARBA" id="ARBA00022692"/>
    </source>
</evidence>
<dbReference type="GO" id="GO:0004713">
    <property type="term" value="F:protein tyrosine kinase activity"/>
    <property type="evidence" value="ECO:0007669"/>
    <property type="project" value="TreeGrafter"/>
</dbReference>
<dbReference type="Pfam" id="PF02706">
    <property type="entry name" value="Wzz"/>
    <property type="match status" value="1"/>
</dbReference>
<dbReference type="PANTHER" id="PTHR32309">
    <property type="entry name" value="TYROSINE-PROTEIN KINASE"/>
    <property type="match status" value="1"/>
</dbReference>
<dbReference type="PANTHER" id="PTHR32309:SF13">
    <property type="entry name" value="FERRIC ENTEROBACTIN TRANSPORT PROTEIN FEPE"/>
    <property type="match status" value="1"/>
</dbReference>
<gene>
    <name evidence="9" type="ORF">D7S86_15075</name>
</gene>
<accession>A0A494XZI6</accession>
<feature type="coiled-coil region" evidence="6">
    <location>
        <begin position="277"/>
        <end position="385"/>
    </location>
</feature>
<feature type="coiled-coil region" evidence="6">
    <location>
        <begin position="179"/>
        <end position="213"/>
    </location>
</feature>
<feature type="transmembrane region" description="Helical" evidence="7">
    <location>
        <begin position="34"/>
        <end position="57"/>
    </location>
</feature>
<evidence type="ECO:0000256" key="7">
    <source>
        <dbReference type="SAM" id="Phobius"/>
    </source>
</evidence>
<comment type="caution">
    <text evidence="9">The sequence shown here is derived from an EMBL/GenBank/DDBJ whole genome shotgun (WGS) entry which is preliminary data.</text>
</comment>
<keyword evidence="10" id="KW-1185">Reference proteome</keyword>
<comment type="subcellular location">
    <subcellularLocation>
        <location evidence="1">Cell membrane</location>
        <topology evidence="1">Multi-pass membrane protein</topology>
    </subcellularLocation>
</comment>
<feature type="transmembrane region" description="Helical" evidence="7">
    <location>
        <begin position="420"/>
        <end position="439"/>
    </location>
</feature>
<evidence type="ECO:0000313" key="9">
    <source>
        <dbReference type="EMBL" id="RKP53596.1"/>
    </source>
</evidence>
<evidence type="ECO:0000256" key="5">
    <source>
        <dbReference type="ARBA" id="ARBA00023136"/>
    </source>
</evidence>
<dbReference type="GO" id="GO:0005886">
    <property type="term" value="C:plasma membrane"/>
    <property type="evidence" value="ECO:0007669"/>
    <property type="project" value="UniProtKB-SubCell"/>
</dbReference>
<proteinExistence type="predicted"/>
<keyword evidence="5 7" id="KW-0472">Membrane</keyword>
<feature type="domain" description="Polysaccharide chain length determinant N-terminal" evidence="8">
    <location>
        <begin position="19"/>
        <end position="107"/>
    </location>
</feature>
<reference evidence="9 10" key="1">
    <citation type="submission" date="2018-10" db="EMBL/GenBank/DDBJ databases">
        <title>Robbsia sp. DHC34, isolated from soil.</title>
        <authorList>
            <person name="Gao Z.-H."/>
            <person name="Qiu L.-H."/>
        </authorList>
    </citation>
    <scope>NUCLEOTIDE SEQUENCE [LARGE SCALE GENOMIC DNA]</scope>
    <source>
        <strain evidence="9 10">DHC34</strain>
    </source>
</reference>
<dbReference type="InterPro" id="IPR003856">
    <property type="entry name" value="LPS_length_determ_N"/>
</dbReference>
<dbReference type="InterPro" id="IPR050445">
    <property type="entry name" value="Bact_polysacc_biosynth/exp"/>
</dbReference>
<evidence type="ECO:0000256" key="4">
    <source>
        <dbReference type="ARBA" id="ARBA00022989"/>
    </source>
</evidence>
<organism evidence="9 10">
    <name type="scientific">Pararobbsia silviterrae</name>
    <dbReference type="NCBI Taxonomy" id="1792498"/>
    <lineage>
        <taxon>Bacteria</taxon>
        <taxon>Pseudomonadati</taxon>
        <taxon>Pseudomonadota</taxon>
        <taxon>Betaproteobacteria</taxon>
        <taxon>Burkholderiales</taxon>
        <taxon>Burkholderiaceae</taxon>
        <taxon>Pararobbsia</taxon>
    </lineage>
</organism>
<name>A0A494XZI6_9BURK</name>
<evidence type="ECO:0000256" key="6">
    <source>
        <dbReference type="SAM" id="Coils"/>
    </source>
</evidence>
<keyword evidence="6" id="KW-0175">Coiled coil</keyword>
<evidence type="ECO:0000256" key="2">
    <source>
        <dbReference type="ARBA" id="ARBA00022475"/>
    </source>
</evidence>
<sequence>MRWGSSVDTRPSDVGLLSVNLNQLGAILFARRRVITGVALATLAATALILAIVPRAWTASSDVYVDFKANNPLDSSAYSSLSPNSDDDYIHTQIDMIQSPAVIERMLKIQGLLPAGGDGTDTKARSDIMQSVARKLVVGGGHGTRILQVSFSDKSPTRARDGANAIVDAYLALSQEVSAAAARSVSDQYTARLEQLRHEVNTVQAELTNYREQNGITDAQSDNNMEESRRLQDMLTEQQTLQAQTRDAHAREQMTDAMLKSGVRPEDLPQMATVATLNDLHENLNQLNREIGAVDGALGRNHPTVQGLYAERQRLQSRMATTAQANLVAQRDDLKRLDAQQASLDDAIAQQRKRVLQQMAQHDRLAAYQRQLDSAEQVYNDAVQKYGSVLMASSISLPHAVVLHRADVPVKPSSPRVTRGLLAGLLVGLLGGIALALLLEFRNRHVRCADDLLHNPALGMIGRIGSPLGASALARA</sequence>
<dbReference type="EMBL" id="RBZU01000006">
    <property type="protein sequence ID" value="RKP53596.1"/>
    <property type="molecule type" value="Genomic_DNA"/>
</dbReference>
<keyword evidence="2" id="KW-1003">Cell membrane</keyword>
<keyword evidence="3 7" id="KW-0812">Transmembrane</keyword>